<dbReference type="Gene3D" id="2.30.40.10">
    <property type="entry name" value="Urease, subunit C, domain 1"/>
    <property type="match status" value="1"/>
</dbReference>
<evidence type="ECO:0000259" key="1">
    <source>
        <dbReference type="Pfam" id="PF07969"/>
    </source>
</evidence>
<dbReference type="InterPro" id="IPR011059">
    <property type="entry name" value="Metal-dep_hydrolase_composite"/>
</dbReference>
<proteinExistence type="predicted"/>
<dbReference type="Pfam" id="PF07969">
    <property type="entry name" value="Amidohydro_3"/>
    <property type="match status" value="1"/>
</dbReference>
<dbReference type="InterPro" id="IPR013108">
    <property type="entry name" value="Amidohydro_3"/>
</dbReference>
<evidence type="ECO:0000313" key="2">
    <source>
        <dbReference type="EMBL" id="SUH09338.1"/>
    </source>
</evidence>
<sequence length="224" mass="24477">MLIIKSNLLDDDDQFYKDAGISTDDIVALGMVTSSNYSLILLKPAFRRAFSFFITTVLKTERTVPWAQIEQFLFALYGLLIARQKEHANDQSRPASAFQNRASLSAHATGAATAARPAADIILHNGNIITLNDAQPQASALAISGSRIVAIGDDTATDEWRGDHTRTIDLQGKTVIPGLTDTHIHAIRGGQTWTFETYWYDSPSLKDALDNYAPTLTVVPTING</sequence>
<dbReference type="AlphaFoldDB" id="A0A379VS35"/>
<evidence type="ECO:0000313" key="3">
    <source>
        <dbReference type="Proteomes" id="UP000254346"/>
    </source>
</evidence>
<protein>
    <submittedName>
        <fullName evidence="2">Putative periplasmic protein</fullName>
    </submittedName>
</protein>
<name>A0A379VS35_SALET</name>
<dbReference type="PANTHER" id="PTHR22642:SF21">
    <property type="entry name" value="PERIPLASMIC PROTEIN"/>
    <property type="match status" value="1"/>
</dbReference>
<dbReference type="SUPFAM" id="SSF51338">
    <property type="entry name" value="Composite domain of metallo-dependent hydrolases"/>
    <property type="match status" value="1"/>
</dbReference>
<dbReference type="PANTHER" id="PTHR22642">
    <property type="entry name" value="IMIDAZOLONEPROPIONASE"/>
    <property type="match status" value="1"/>
</dbReference>
<reference evidence="2 3" key="1">
    <citation type="submission" date="2018-06" db="EMBL/GenBank/DDBJ databases">
        <authorList>
            <consortium name="Pathogen Informatics"/>
            <person name="Doyle S."/>
        </authorList>
    </citation>
    <scope>NUCLEOTIDE SEQUENCE [LARGE SCALE GENOMIC DNA]</scope>
    <source>
        <strain evidence="2 3">NCTC8256</strain>
    </source>
</reference>
<dbReference type="GO" id="GO:0016810">
    <property type="term" value="F:hydrolase activity, acting on carbon-nitrogen (but not peptide) bonds"/>
    <property type="evidence" value="ECO:0007669"/>
    <property type="project" value="InterPro"/>
</dbReference>
<dbReference type="Proteomes" id="UP000254346">
    <property type="component" value="Unassembled WGS sequence"/>
</dbReference>
<gene>
    <name evidence="2" type="primary">SBOV14671_1</name>
    <name evidence="2" type="ORF">NCTC8256_03305</name>
</gene>
<feature type="domain" description="Amidohydrolase 3" evidence="1">
    <location>
        <begin position="166"/>
        <end position="210"/>
    </location>
</feature>
<dbReference type="EMBL" id="UGXR01000001">
    <property type="protein sequence ID" value="SUH09338.1"/>
    <property type="molecule type" value="Genomic_DNA"/>
</dbReference>
<accession>A0A379VS35</accession>
<organism evidence="2 3">
    <name type="scientific">Salmonella enterica I</name>
    <dbReference type="NCBI Taxonomy" id="59201"/>
    <lineage>
        <taxon>Bacteria</taxon>
        <taxon>Pseudomonadati</taxon>
        <taxon>Pseudomonadota</taxon>
        <taxon>Gammaproteobacteria</taxon>
        <taxon>Enterobacterales</taxon>
        <taxon>Enterobacteriaceae</taxon>
        <taxon>Salmonella</taxon>
    </lineage>
</organism>